<accession>A0A081RL00</accession>
<evidence type="ECO:0000256" key="1">
    <source>
        <dbReference type="ARBA" id="ARBA00008791"/>
    </source>
</evidence>
<dbReference type="InterPro" id="IPR006015">
    <property type="entry name" value="Universal_stress_UspA"/>
</dbReference>
<dbReference type="Pfam" id="PF00582">
    <property type="entry name" value="Usp"/>
    <property type="match status" value="1"/>
</dbReference>
<dbReference type="PRINTS" id="PR01438">
    <property type="entry name" value="UNVRSLSTRESS"/>
</dbReference>
<proteinExistence type="inferred from homology"/>
<dbReference type="PATRIC" id="fig|1502293.3.peg.1585"/>
<evidence type="ECO:0000313" key="3">
    <source>
        <dbReference type="EMBL" id="KEQ55873.1"/>
    </source>
</evidence>
<keyword evidence="4" id="KW-1185">Reference proteome</keyword>
<dbReference type="CDD" id="cd00293">
    <property type="entry name" value="USP-like"/>
    <property type="match status" value="1"/>
</dbReference>
<sequence length="159" mass="17806">MINAKETASVRRRFEKLFKNILIPFDLSTHSTRAFKVAVDVAKKYDSKLTLLTCLEGDAWHHKFYDARADAELIKKQKKASQKHLEKLETIARKNNVSVKSQIITSKSVVNDIVVFAKSRKYDLIVIGSHGRTGLDKAILGSVANGVSQKARCPVLIVK</sequence>
<reference evidence="3 4" key="1">
    <citation type="submission" date="2014-06" db="EMBL/GenBank/DDBJ databases">
        <authorList>
            <person name="Ngugi D.K."/>
            <person name="Blom J."/>
            <person name="Alam I."/>
            <person name="Rashid M."/>
            <person name="Ba Alawi W."/>
            <person name="Zhang G."/>
            <person name="Hikmawan T."/>
            <person name="Guan Y."/>
            <person name="Antunes A."/>
            <person name="Siam R."/>
            <person name="ElDorry H."/>
            <person name="Bajic V."/>
            <person name="Stingl U."/>
        </authorList>
    </citation>
    <scope>NUCLEOTIDE SEQUENCE [LARGE SCALE GENOMIC DNA]</scope>
    <source>
        <strain evidence="3">SCGC AAA799-N04</strain>
    </source>
</reference>
<dbReference type="InterPro" id="IPR014729">
    <property type="entry name" value="Rossmann-like_a/b/a_fold"/>
</dbReference>
<dbReference type="PIRSF" id="PIRSF006276">
    <property type="entry name" value="UspA"/>
    <property type="match status" value="1"/>
</dbReference>
<protein>
    <submittedName>
        <fullName evidence="3">Universal stress protein</fullName>
        <ecNumber evidence="3">3.1.1.61</ecNumber>
    </submittedName>
</protein>
<evidence type="ECO:0000259" key="2">
    <source>
        <dbReference type="Pfam" id="PF00582"/>
    </source>
</evidence>
<dbReference type="AlphaFoldDB" id="A0A081RL00"/>
<name>A0A081RL00_9ARCH</name>
<dbReference type="EC" id="3.1.1.61" evidence="3"/>
<dbReference type="Gene3D" id="3.40.50.620">
    <property type="entry name" value="HUPs"/>
    <property type="match status" value="1"/>
</dbReference>
<dbReference type="PANTHER" id="PTHR46268">
    <property type="entry name" value="STRESS RESPONSE PROTEIN NHAX"/>
    <property type="match status" value="1"/>
</dbReference>
<evidence type="ECO:0000313" key="4">
    <source>
        <dbReference type="Proteomes" id="UP000028059"/>
    </source>
</evidence>
<keyword evidence="3" id="KW-0378">Hydrolase</keyword>
<gene>
    <name evidence="3" type="ORF">AAA799N04_01716</name>
</gene>
<feature type="domain" description="UspA" evidence="2">
    <location>
        <begin position="18"/>
        <end position="159"/>
    </location>
</feature>
<comment type="similarity">
    <text evidence="1">Belongs to the universal stress protein A family.</text>
</comment>
<organism evidence="3 4">
    <name type="scientific">Marine Group I thaumarchaeote SCGC AAA799-N04</name>
    <dbReference type="NCBI Taxonomy" id="1502293"/>
    <lineage>
        <taxon>Archaea</taxon>
        <taxon>Nitrososphaerota</taxon>
        <taxon>Marine Group I</taxon>
    </lineage>
</organism>
<comment type="caution">
    <text evidence="3">The sequence shown here is derived from an EMBL/GenBank/DDBJ whole genome shotgun (WGS) entry which is preliminary data.</text>
</comment>
<dbReference type="InterPro" id="IPR006016">
    <property type="entry name" value="UspA"/>
</dbReference>
<dbReference type="GO" id="GO:0008984">
    <property type="term" value="F:protein-glutamate methylesterase activity"/>
    <property type="evidence" value="ECO:0007669"/>
    <property type="project" value="UniProtKB-EC"/>
</dbReference>
<dbReference type="SUPFAM" id="SSF52402">
    <property type="entry name" value="Adenine nucleotide alpha hydrolases-like"/>
    <property type="match status" value="1"/>
</dbReference>
<dbReference type="PANTHER" id="PTHR46268:SF6">
    <property type="entry name" value="UNIVERSAL STRESS PROTEIN UP12"/>
    <property type="match status" value="1"/>
</dbReference>
<dbReference type="Proteomes" id="UP000028059">
    <property type="component" value="Unassembled WGS sequence"/>
</dbReference>
<dbReference type="EMBL" id="JOKN01000051">
    <property type="protein sequence ID" value="KEQ55873.1"/>
    <property type="molecule type" value="Genomic_DNA"/>
</dbReference>